<reference evidence="1 2" key="1">
    <citation type="journal article" date="2022" name="Hortic Res">
        <title>A haplotype resolved chromosomal level avocado genome allows analysis of novel avocado genes.</title>
        <authorList>
            <person name="Nath O."/>
            <person name="Fletcher S.J."/>
            <person name="Hayward A."/>
            <person name="Shaw L.M."/>
            <person name="Masouleh A.K."/>
            <person name="Furtado A."/>
            <person name="Henry R.J."/>
            <person name="Mitter N."/>
        </authorList>
    </citation>
    <scope>NUCLEOTIDE SEQUENCE [LARGE SCALE GENOMIC DNA]</scope>
    <source>
        <strain evidence="2">cv. Hass</strain>
    </source>
</reference>
<accession>A0ACC2L9K6</accession>
<evidence type="ECO:0000313" key="1">
    <source>
        <dbReference type="EMBL" id="KAJ8629777.1"/>
    </source>
</evidence>
<gene>
    <name evidence="1" type="ORF">MRB53_023100</name>
</gene>
<organism evidence="1 2">
    <name type="scientific">Persea americana</name>
    <name type="common">Avocado</name>
    <dbReference type="NCBI Taxonomy" id="3435"/>
    <lineage>
        <taxon>Eukaryota</taxon>
        <taxon>Viridiplantae</taxon>
        <taxon>Streptophyta</taxon>
        <taxon>Embryophyta</taxon>
        <taxon>Tracheophyta</taxon>
        <taxon>Spermatophyta</taxon>
        <taxon>Magnoliopsida</taxon>
        <taxon>Magnoliidae</taxon>
        <taxon>Laurales</taxon>
        <taxon>Lauraceae</taxon>
        <taxon>Persea</taxon>
    </lineage>
</organism>
<keyword evidence="2" id="KW-1185">Reference proteome</keyword>
<dbReference type="Proteomes" id="UP001234297">
    <property type="component" value="Chromosome 7"/>
</dbReference>
<evidence type="ECO:0000313" key="2">
    <source>
        <dbReference type="Proteomes" id="UP001234297"/>
    </source>
</evidence>
<name>A0ACC2L9K6_PERAE</name>
<dbReference type="EMBL" id="CM056815">
    <property type="protein sequence ID" value="KAJ8629777.1"/>
    <property type="molecule type" value="Genomic_DNA"/>
</dbReference>
<sequence length="546" mass="61933">MKYMKIGTRPDTFYTEEATRSVSSDVPSDLAIQINTTKYLLHKFPLVPKCGLLQRLCNNNDDIDNTSIELHEIPGGEEAFELCAKYCYGIMINLSAHNFVPAICAAKFLKMTESVHKGNFVSKLEAFFNSCILQGWKDSVVALQTTVKLPEWSENIGIVGRCIDSIVEKILIHPSKVTWSFTYTRPGYIEKRHRSVPKDWWTEDVSYLDIDLFRCIIAALRSSKKLSPPLIGEALHVYACRWLPDASKGRIPESSITGREEDAMKQRRVLDSIVSMIPTDRESVSGGFLLRLLKVACRLGASLSTKAELVRRSGRQLAEATVNELLIPLQSSPNGHFHDINLVGAILENFLVQFRRRASHENVDAVRSMIKVAKLIDGYLQVVAGDINMPASKVVALAESLPEFARPEHDELYKAIDIYLKEHPDLSKIEKKRLCQMLDCRKLSEDMCMHALRNEQLPLRTLVQVLFMEQERTTRVDGPKSRYEHVAEAPIIAAHTEIEESAAEPRDMGKEMRKESNIMRPPPMSRRTGKQVMEAERGKWIQKKKD</sequence>
<proteinExistence type="predicted"/>
<protein>
    <submittedName>
        <fullName evidence="1">Uncharacterized protein</fullName>
    </submittedName>
</protein>
<comment type="caution">
    <text evidence="1">The sequence shown here is derived from an EMBL/GenBank/DDBJ whole genome shotgun (WGS) entry which is preliminary data.</text>
</comment>